<feature type="domain" description="Xylanolytic transcriptional activator regulatory" evidence="9">
    <location>
        <begin position="257"/>
        <end position="349"/>
    </location>
</feature>
<evidence type="ECO:0000256" key="8">
    <source>
        <dbReference type="SAM" id="MobiDB-lite"/>
    </source>
</evidence>
<keyword evidence="2" id="KW-0862">Zinc</keyword>
<feature type="coiled-coil region" evidence="7">
    <location>
        <begin position="1"/>
        <end position="28"/>
    </location>
</feature>
<reference evidence="10 11" key="1">
    <citation type="journal article" date="2024" name="IMA Fungus">
        <title>IMA Genome - F19 : A genome assembly and annotation guide to empower mycologists, including annotated draft genome sequences of Ceratocystis pirilliformis, Diaporthe australafricana, Fusarium ophioides, Paecilomyces lecythidis, and Sporothrix stenoceras.</title>
        <authorList>
            <person name="Aylward J."/>
            <person name="Wilson A.M."/>
            <person name="Visagie C.M."/>
            <person name="Spraker J."/>
            <person name="Barnes I."/>
            <person name="Buitendag C."/>
            <person name="Ceriani C."/>
            <person name="Del Mar Angel L."/>
            <person name="du Plessis D."/>
            <person name="Fuchs T."/>
            <person name="Gasser K."/>
            <person name="Kramer D."/>
            <person name="Li W."/>
            <person name="Munsamy K."/>
            <person name="Piso A."/>
            <person name="Price J.L."/>
            <person name="Sonnekus B."/>
            <person name="Thomas C."/>
            <person name="van der Nest A."/>
            <person name="van Dijk A."/>
            <person name="van Heerden A."/>
            <person name="van Vuuren N."/>
            <person name="Yilmaz N."/>
            <person name="Duong T.A."/>
            <person name="van der Merwe N.A."/>
            <person name="Wingfield M.J."/>
            <person name="Wingfield B.D."/>
        </authorList>
    </citation>
    <scope>NUCLEOTIDE SEQUENCE [LARGE SCALE GENOMIC DNA]</scope>
    <source>
        <strain evidence="10 11">CMW 18167</strain>
    </source>
</reference>
<dbReference type="Proteomes" id="UP001583193">
    <property type="component" value="Unassembled WGS sequence"/>
</dbReference>
<feature type="region of interest" description="Disordered" evidence="8">
    <location>
        <begin position="28"/>
        <end position="59"/>
    </location>
</feature>
<evidence type="ECO:0000256" key="1">
    <source>
        <dbReference type="ARBA" id="ARBA00022723"/>
    </source>
</evidence>
<proteinExistence type="predicted"/>
<evidence type="ECO:0000313" key="10">
    <source>
        <dbReference type="EMBL" id="KAL1869481.1"/>
    </source>
</evidence>
<dbReference type="PANTHER" id="PTHR31313">
    <property type="entry name" value="TY1 ENHANCER ACTIVATOR"/>
    <property type="match status" value="1"/>
</dbReference>
<keyword evidence="6" id="KW-0539">Nucleus</keyword>
<organism evidence="10 11">
    <name type="scientific">Paecilomyces lecythidis</name>
    <dbReference type="NCBI Taxonomy" id="3004212"/>
    <lineage>
        <taxon>Eukaryota</taxon>
        <taxon>Fungi</taxon>
        <taxon>Dikarya</taxon>
        <taxon>Ascomycota</taxon>
        <taxon>Pezizomycotina</taxon>
        <taxon>Eurotiomycetes</taxon>
        <taxon>Eurotiomycetidae</taxon>
        <taxon>Eurotiales</taxon>
        <taxon>Thermoascaceae</taxon>
        <taxon>Paecilomyces</taxon>
    </lineage>
</organism>
<keyword evidence="7" id="KW-0175">Coiled coil</keyword>
<feature type="region of interest" description="Disordered" evidence="8">
    <location>
        <begin position="572"/>
        <end position="602"/>
    </location>
</feature>
<accession>A0ABR3X0J6</accession>
<keyword evidence="3" id="KW-0805">Transcription regulation</keyword>
<evidence type="ECO:0000313" key="11">
    <source>
        <dbReference type="Proteomes" id="UP001583193"/>
    </source>
</evidence>
<feature type="compositionally biased region" description="Polar residues" evidence="8">
    <location>
        <begin position="36"/>
        <end position="46"/>
    </location>
</feature>
<feature type="compositionally biased region" description="Polar residues" evidence="8">
    <location>
        <begin position="572"/>
        <end position="586"/>
    </location>
</feature>
<evidence type="ECO:0000256" key="6">
    <source>
        <dbReference type="ARBA" id="ARBA00023242"/>
    </source>
</evidence>
<evidence type="ECO:0000259" key="9">
    <source>
        <dbReference type="SMART" id="SM00906"/>
    </source>
</evidence>
<sequence>MQPTNHRIAQLERENELLRQKCIELGNGANDCLRSPGQSYTGSSRDTIAPEEPDSQKDALLYHGPTSAAHDDTVSLDENDDGRVEPVRDEEWTRTFLFSATAKQSQSSPDHSRYYGDIDVLKHLSGQLEPLNLAAGRLDFDGVDPETGMELLSIYWSRQMYTAQIIYRPVFMRDMACGGPYFSKLLLNAVFFAVSKHCKRPGIRSNPDDITTAGYAFRQRFSELLRDCFDKSEITTLQALLIMSNSLFSRCDERSLSWLYAGTAFNMLIDLGLHVLPSSGTLPPEEYELRRRILWGAYSKYTARTRKPSLLTTIPAIDKIQCLFQGRPPLLRRLNFEASLHFLDEYDELDLVQHTTYAIGLHQLGVQSYNVSLLTKLCELSMIIERILCDVYSESRVIHRTLDPDVLNDIKLSLSKWRQTLPPQLDYLASPGVAVILPQNLCLLALYNALIILTQRPSIIDGRGNKANSVALESIKACTTAANQIVQILDDYSQNFSIGSAPYLLSYAAYVSATIHARVVAQTGPSSNAFHSLVLCRNVLRRNELLYSAAAKARTSLDKLINQLGITLPDENTGSGSPVASMSTTELPVPHDPSSVPNTSFPSDVPCSPQLDWELSDLDLEAVVQGFEPDGDFSYLMHPSGNDHV</sequence>
<feature type="region of interest" description="Disordered" evidence="8">
    <location>
        <begin position="65"/>
        <end position="84"/>
    </location>
</feature>
<protein>
    <recommendedName>
        <fullName evidence="9">Xylanolytic transcriptional activator regulatory domain-containing protein</fullName>
    </recommendedName>
</protein>
<gene>
    <name evidence="10" type="ORF">Plec18167_007779</name>
</gene>
<dbReference type="PANTHER" id="PTHR31313:SF86">
    <property type="entry name" value="ZN(2)-C6 FUNGAL-TYPE DOMAIN-CONTAINING PROTEIN"/>
    <property type="match status" value="1"/>
</dbReference>
<dbReference type="InterPro" id="IPR007219">
    <property type="entry name" value="XnlR_reg_dom"/>
</dbReference>
<dbReference type="Pfam" id="PF04082">
    <property type="entry name" value="Fungal_trans"/>
    <property type="match status" value="1"/>
</dbReference>
<keyword evidence="1" id="KW-0479">Metal-binding</keyword>
<evidence type="ECO:0000256" key="3">
    <source>
        <dbReference type="ARBA" id="ARBA00023015"/>
    </source>
</evidence>
<dbReference type="CDD" id="cd12148">
    <property type="entry name" value="fungal_TF_MHR"/>
    <property type="match status" value="1"/>
</dbReference>
<evidence type="ECO:0000256" key="5">
    <source>
        <dbReference type="ARBA" id="ARBA00023163"/>
    </source>
</evidence>
<dbReference type="InterPro" id="IPR051615">
    <property type="entry name" value="Transcr_Regulatory_Elem"/>
</dbReference>
<keyword evidence="5" id="KW-0804">Transcription</keyword>
<dbReference type="SMART" id="SM00906">
    <property type="entry name" value="Fungal_trans"/>
    <property type="match status" value="1"/>
</dbReference>
<keyword evidence="11" id="KW-1185">Reference proteome</keyword>
<comment type="caution">
    <text evidence="10">The sequence shown here is derived from an EMBL/GenBank/DDBJ whole genome shotgun (WGS) entry which is preliminary data.</text>
</comment>
<dbReference type="EMBL" id="JAVDPF010000034">
    <property type="protein sequence ID" value="KAL1869481.1"/>
    <property type="molecule type" value="Genomic_DNA"/>
</dbReference>
<name>A0ABR3X0J6_9EURO</name>
<keyword evidence="4" id="KW-0238">DNA-binding</keyword>
<evidence type="ECO:0000256" key="7">
    <source>
        <dbReference type="SAM" id="Coils"/>
    </source>
</evidence>
<evidence type="ECO:0000256" key="2">
    <source>
        <dbReference type="ARBA" id="ARBA00022833"/>
    </source>
</evidence>
<evidence type="ECO:0000256" key="4">
    <source>
        <dbReference type="ARBA" id="ARBA00023125"/>
    </source>
</evidence>